<evidence type="ECO:0000313" key="3">
    <source>
        <dbReference type="Proteomes" id="UP001634394"/>
    </source>
</evidence>
<comment type="caution">
    <text evidence="2">The sequence shown here is derived from an EMBL/GenBank/DDBJ whole genome shotgun (WGS) entry which is preliminary data.</text>
</comment>
<gene>
    <name evidence="2" type="ORF">ACJMK2_026084</name>
</gene>
<name>A0ABD3XKA1_SINWO</name>
<feature type="region of interest" description="Disordered" evidence="1">
    <location>
        <begin position="1"/>
        <end position="25"/>
    </location>
</feature>
<dbReference type="AlphaFoldDB" id="A0ABD3XKA1"/>
<protein>
    <submittedName>
        <fullName evidence="2">Uncharacterized protein</fullName>
    </submittedName>
</protein>
<proteinExistence type="predicted"/>
<organism evidence="2 3">
    <name type="scientific">Sinanodonta woodiana</name>
    <name type="common">Chinese pond mussel</name>
    <name type="synonym">Anodonta woodiana</name>
    <dbReference type="NCBI Taxonomy" id="1069815"/>
    <lineage>
        <taxon>Eukaryota</taxon>
        <taxon>Metazoa</taxon>
        <taxon>Spiralia</taxon>
        <taxon>Lophotrochozoa</taxon>
        <taxon>Mollusca</taxon>
        <taxon>Bivalvia</taxon>
        <taxon>Autobranchia</taxon>
        <taxon>Heteroconchia</taxon>
        <taxon>Palaeoheterodonta</taxon>
        <taxon>Unionida</taxon>
        <taxon>Unionoidea</taxon>
        <taxon>Unionidae</taxon>
        <taxon>Unioninae</taxon>
        <taxon>Sinanodonta</taxon>
    </lineage>
</organism>
<sequence length="103" mass="11876">MKKYGNLSNDKKGVDRRSQKASVPSIQYSRKLNRDMLGLDQDENKHLVSEVTKINLNNRDIVAVHRIRGHQGQPWAVIVKLWSLDCNRAIIKCGRTFQTEQCN</sequence>
<reference evidence="2 3" key="1">
    <citation type="submission" date="2024-11" db="EMBL/GenBank/DDBJ databases">
        <title>Chromosome-level genome assembly of the freshwater bivalve Anodonta woodiana.</title>
        <authorList>
            <person name="Chen X."/>
        </authorList>
    </citation>
    <scope>NUCLEOTIDE SEQUENCE [LARGE SCALE GENOMIC DNA]</scope>
    <source>
        <strain evidence="2">MN2024</strain>
        <tissue evidence="2">Gills</tissue>
    </source>
</reference>
<keyword evidence="3" id="KW-1185">Reference proteome</keyword>
<dbReference type="Proteomes" id="UP001634394">
    <property type="component" value="Unassembled WGS sequence"/>
</dbReference>
<dbReference type="EMBL" id="JBJQND010000002">
    <property type="protein sequence ID" value="KAL3886061.1"/>
    <property type="molecule type" value="Genomic_DNA"/>
</dbReference>
<evidence type="ECO:0000256" key="1">
    <source>
        <dbReference type="SAM" id="MobiDB-lite"/>
    </source>
</evidence>
<evidence type="ECO:0000313" key="2">
    <source>
        <dbReference type="EMBL" id="KAL3886061.1"/>
    </source>
</evidence>
<accession>A0ABD3XKA1</accession>
<feature type="compositionally biased region" description="Basic and acidic residues" evidence="1">
    <location>
        <begin position="9"/>
        <end position="18"/>
    </location>
</feature>